<evidence type="ECO:0000313" key="3">
    <source>
        <dbReference type="Proteomes" id="UP001302719"/>
    </source>
</evidence>
<gene>
    <name evidence="2" type="ORF">PP769_11680</name>
</gene>
<dbReference type="PANTHER" id="PTHR43798">
    <property type="entry name" value="MONOACYLGLYCEROL LIPASE"/>
    <property type="match status" value="1"/>
</dbReference>
<dbReference type="InterPro" id="IPR050266">
    <property type="entry name" value="AB_hydrolase_sf"/>
</dbReference>
<dbReference type="InterPro" id="IPR000639">
    <property type="entry name" value="Epox_hydrolase-like"/>
</dbReference>
<dbReference type="KEGG" id="nall:PP769_11680"/>
<evidence type="ECO:0000313" key="2">
    <source>
        <dbReference type="EMBL" id="WNM56637.1"/>
    </source>
</evidence>
<organism evidence="2 3">
    <name type="scientific">Candidatus Nitrospira allomarina</name>
    <dbReference type="NCBI Taxonomy" id="3020900"/>
    <lineage>
        <taxon>Bacteria</taxon>
        <taxon>Pseudomonadati</taxon>
        <taxon>Nitrospirota</taxon>
        <taxon>Nitrospiria</taxon>
        <taxon>Nitrospirales</taxon>
        <taxon>Nitrospiraceae</taxon>
        <taxon>Nitrospira</taxon>
    </lineage>
</organism>
<dbReference type="GO" id="GO:0016787">
    <property type="term" value="F:hydrolase activity"/>
    <property type="evidence" value="ECO:0007669"/>
    <property type="project" value="UniProtKB-KW"/>
</dbReference>
<dbReference type="PANTHER" id="PTHR43798:SF24">
    <property type="entry name" value="CIS-3-ALKYL-4-ALKYLOXETAN-2-ONE DECARBOXYLASE"/>
    <property type="match status" value="1"/>
</dbReference>
<dbReference type="RefSeq" id="WP_312640237.1">
    <property type="nucleotide sequence ID" value="NZ_CP116967.1"/>
</dbReference>
<dbReference type="GO" id="GO:0016020">
    <property type="term" value="C:membrane"/>
    <property type="evidence" value="ECO:0007669"/>
    <property type="project" value="TreeGrafter"/>
</dbReference>
<dbReference type="Proteomes" id="UP001302719">
    <property type="component" value="Chromosome"/>
</dbReference>
<dbReference type="InterPro" id="IPR029058">
    <property type="entry name" value="AB_hydrolase_fold"/>
</dbReference>
<dbReference type="PRINTS" id="PR00111">
    <property type="entry name" value="ABHYDROLASE"/>
</dbReference>
<name>A0AA96JQN7_9BACT</name>
<dbReference type="EMBL" id="CP116967">
    <property type="protein sequence ID" value="WNM56637.1"/>
    <property type="molecule type" value="Genomic_DNA"/>
</dbReference>
<dbReference type="Pfam" id="PF00561">
    <property type="entry name" value="Abhydrolase_1"/>
    <property type="match status" value="1"/>
</dbReference>
<reference evidence="2 3" key="1">
    <citation type="submission" date="2023-01" db="EMBL/GenBank/DDBJ databases">
        <title>Cultivation and genomic characterization of new, ubiquitous marine nitrite-oxidizing bacteria from the Nitrospirales.</title>
        <authorList>
            <person name="Mueller A.J."/>
            <person name="Daebeler A."/>
            <person name="Herbold C.W."/>
            <person name="Kirkegaard R.H."/>
            <person name="Daims H."/>
        </authorList>
    </citation>
    <scope>NUCLEOTIDE SEQUENCE [LARGE SCALE GENOMIC DNA]</scope>
    <source>
        <strain evidence="2 3">VA</strain>
    </source>
</reference>
<keyword evidence="3" id="KW-1185">Reference proteome</keyword>
<protein>
    <submittedName>
        <fullName evidence="2">Alpha/beta hydrolase</fullName>
    </submittedName>
</protein>
<dbReference type="SUPFAM" id="SSF53474">
    <property type="entry name" value="alpha/beta-Hydrolases"/>
    <property type="match status" value="1"/>
</dbReference>
<evidence type="ECO:0000259" key="1">
    <source>
        <dbReference type="Pfam" id="PF00561"/>
    </source>
</evidence>
<dbReference type="PRINTS" id="PR00412">
    <property type="entry name" value="EPOXHYDRLASE"/>
</dbReference>
<dbReference type="Gene3D" id="3.40.50.1820">
    <property type="entry name" value="alpha/beta hydrolase"/>
    <property type="match status" value="1"/>
</dbReference>
<proteinExistence type="predicted"/>
<feature type="domain" description="AB hydrolase-1" evidence="1">
    <location>
        <begin position="31"/>
        <end position="262"/>
    </location>
</feature>
<dbReference type="InterPro" id="IPR000073">
    <property type="entry name" value="AB_hydrolase_1"/>
</dbReference>
<sequence length="284" mass="32235">MTWREFQRLQMVSRVNNRFVSYVEAGDGPPAILIHGIPVWGYLWHGIYSELARTRRVLIPDLLGFGFSDKADCFDRSIASQAHMITAWMTQLGIRRATIIGHDIGGGVALRMATLFPSRVEALILMNTVCYDSWPIELMLQFGHPEAHRKLSASLAVGLLRQALKRGFASSLNRRILEGMLAPYTTETGKLSLIRNAAALNTNLTTEITHLLSGIRVPTLVLWGVEDRFQPIHYGERLATDIHNSRLIRVKDARHFLMWDQPEIVTTHLLDFFDRTVPSRHLMV</sequence>
<keyword evidence="2" id="KW-0378">Hydrolase</keyword>
<dbReference type="AlphaFoldDB" id="A0AA96JQN7"/>
<accession>A0AA96JQN7</accession>